<organism evidence="5 6">
    <name type="scientific">Rhodonia placenta</name>
    <dbReference type="NCBI Taxonomy" id="104341"/>
    <lineage>
        <taxon>Eukaryota</taxon>
        <taxon>Fungi</taxon>
        <taxon>Dikarya</taxon>
        <taxon>Basidiomycota</taxon>
        <taxon>Agaricomycotina</taxon>
        <taxon>Agaricomycetes</taxon>
        <taxon>Polyporales</taxon>
        <taxon>Adustoporiaceae</taxon>
        <taxon>Rhodonia</taxon>
    </lineage>
</organism>
<evidence type="ECO:0000256" key="3">
    <source>
        <dbReference type="ARBA" id="ARBA00023128"/>
    </source>
</evidence>
<dbReference type="GO" id="GO:0005759">
    <property type="term" value="C:mitochondrial matrix"/>
    <property type="evidence" value="ECO:0007669"/>
    <property type="project" value="TreeGrafter"/>
</dbReference>
<dbReference type="Gene3D" id="1.10.230.10">
    <property type="entry name" value="Cytochrome P450-Terp, domain 2"/>
    <property type="match status" value="1"/>
</dbReference>
<evidence type="ECO:0000256" key="4">
    <source>
        <dbReference type="RuleBase" id="RU000441"/>
    </source>
</evidence>
<evidence type="ECO:0000313" key="5">
    <source>
        <dbReference type="EMBL" id="KAF9806833.1"/>
    </source>
</evidence>
<keyword evidence="2" id="KW-0809">Transit peptide</keyword>
<comment type="similarity">
    <text evidence="4">Belongs to the citrate synthase family.</text>
</comment>
<comment type="caution">
    <text evidence="5">The sequence shown here is derived from an EMBL/GenBank/DDBJ whole genome shotgun (WGS) entry which is preliminary data.</text>
</comment>
<dbReference type="Proteomes" id="UP000639403">
    <property type="component" value="Unassembled WGS sequence"/>
</dbReference>
<reference evidence="5" key="2">
    <citation type="journal article" name="Front. Microbiol.">
        <title>Degradative Capacity of Two Strains of Rhodonia placenta: From Phenotype to Genotype.</title>
        <authorList>
            <person name="Kolle M."/>
            <person name="Horta M.A.C."/>
            <person name="Nowrousian M."/>
            <person name="Ohm R.A."/>
            <person name="Benz J.P."/>
            <person name="Pilgard A."/>
        </authorList>
    </citation>
    <scope>NUCLEOTIDE SEQUENCE</scope>
    <source>
        <strain evidence="5">FPRL280</strain>
    </source>
</reference>
<accession>A0A8H7NW00</accession>
<proteinExistence type="inferred from homology"/>
<sequence>MATTSEHITSQPVRTIFEAIEARLPSRLELFSKLAKQYSDVTLHNMTVGQVLGGMRGLPCVLWEVSGTEKAGIRYHGKSLKELLEILPRWRGSEQISPEAMIWYLYTGTVPTRTELEVFAADLARRAEPPVEVEEFCDSLLPDIASATQLMMCLSVWGNHSKFSAALVQGAPRAELWRHALEDALDSHSCTSIISARIYANKYRDGRDRTTPLNPQGDIAENFAIRMGRAGDHDFTELIRMYWSLHMDHGANVSAHTMRLSSSAWTDPYLTLASGLISGTGILHAGAISQALRYNQAMAAALGPEPSAQAVEAYICRTLEKGLVVPGYGHALLRDVDPRLEPITRFINSRPVPASASGEQGHMLRLIGRNSTIVPEILRRRVPRMKSTAPNVDSLSGCLMYAHGLEIDFILLVMGCSRGMGFMTQYVWDRALGLAIERPLSITMDQIMAKM</sequence>
<dbReference type="InterPro" id="IPR016142">
    <property type="entry name" value="Citrate_synth-like_lrg_a-sub"/>
</dbReference>
<reference evidence="5" key="1">
    <citation type="submission" date="2020-11" db="EMBL/GenBank/DDBJ databases">
        <authorList>
            <person name="Koelle M."/>
            <person name="Horta M.A.C."/>
            <person name="Nowrousian M."/>
            <person name="Ohm R.A."/>
            <person name="Benz P."/>
            <person name="Pilgard A."/>
        </authorList>
    </citation>
    <scope>NUCLEOTIDE SEQUENCE</scope>
    <source>
        <strain evidence="5">FPRL280</strain>
    </source>
</reference>
<dbReference type="InterPro" id="IPR002020">
    <property type="entry name" value="Citrate_synthase"/>
</dbReference>
<dbReference type="EMBL" id="JADOXO010000309">
    <property type="protein sequence ID" value="KAF9806833.1"/>
    <property type="molecule type" value="Genomic_DNA"/>
</dbReference>
<dbReference type="GO" id="GO:0005975">
    <property type="term" value="P:carbohydrate metabolic process"/>
    <property type="evidence" value="ECO:0007669"/>
    <property type="project" value="TreeGrafter"/>
</dbReference>
<protein>
    <recommendedName>
        <fullName evidence="4">Citrate synthase</fullName>
    </recommendedName>
</protein>
<dbReference type="InterPro" id="IPR036969">
    <property type="entry name" value="Citrate_synthase_sf"/>
</dbReference>
<evidence type="ECO:0000256" key="2">
    <source>
        <dbReference type="ARBA" id="ARBA00022946"/>
    </source>
</evidence>
<dbReference type="PANTHER" id="PTHR11739">
    <property type="entry name" value="CITRATE SYNTHASE"/>
    <property type="match status" value="1"/>
</dbReference>
<dbReference type="SUPFAM" id="SSF48256">
    <property type="entry name" value="Citrate synthase"/>
    <property type="match status" value="1"/>
</dbReference>
<dbReference type="Gene3D" id="1.10.580.10">
    <property type="entry name" value="Citrate Synthase, domain 1"/>
    <property type="match status" value="1"/>
</dbReference>
<evidence type="ECO:0000256" key="1">
    <source>
        <dbReference type="ARBA" id="ARBA00004173"/>
    </source>
</evidence>
<evidence type="ECO:0000313" key="6">
    <source>
        <dbReference type="Proteomes" id="UP000639403"/>
    </source>
</evidence>
<dbReference type="Pfam" id="PF00285">
    <property type="entry name" value="Citrate_synt"/>
    <property type="match status" value="1"/>
</dbReference>
<keyword evidence="4" id="KW-0808">Transferase</keyword>
<dbReference type="PRINTS" id="PR00143">
    <property type="entry name" value="CITRTSNTHASE"/>
</dbReference>
<dbReference type="PANTHER" id="PTHR11739:SF15">
    <property type="entry name" value="CITRATE SYNTHASE 3, MITOCHONDRIAL"/>
    <property type="match status" value="1"/>
</dbReference>
<dbReference type="InterPro" id="IPR016143">
    <property type="entry name" value="Citrate_synth-like_sm_a-sub"/>
</dbReference>
<dbReference type="GO" id="GO:0046912">
    <property type="term" value="F:acyltransferase activity, acyl groups converted into alkyl on transfer"/>
    <property type="evidence" value="ECO:0007669"/>
    <property type="project" value="InterPro"/>
</dbReference>
<keyword evidence="3" id="KW-0496">Mitochondrion</keyword>
<gene>
    <name evidence="5" type="ORF">IEO21_08513</name>
</gene>
<dbReference type="GO" id="GO:0006099">
    <property type="term" value="P:tricarboxylic acid cycle"/>
    <property type="evidence" value="ECO:0007669"/>
    <property type="project" value="TreeGrafter"/>
</dbReference>
<comment type="subcellular location">
    <subcellularLocation>
        <location evidence="1">Mitochondrion</location>
    </subcellularLocation>
</comment>
<name>A0A8H7NW00_9APHY</name>
<dbReference type="AlphaFoldDB" id="A0A8H7NW00"/>